<keyword evidence="4" id="KW-1185">Reference proteome</keyword>
<evidence type="ECO:0000313" key="3">
    <source>
        <dbReference type="EMBL" id="EGT50067.1"/>
    </source>
</evidence>
<accession>G0N1F4</accession>
<dbReference type="EMBL" id="GL379827">
    <property type="protein sequence ID" value="EGT50067.1"/>
    <property type="molecule type" value="Genomic_DNA"/>
</dbReference>
<dbReference type="GO" id="GO:0008528">
    <property type="term" value="F:G protein-coupled peptide receptor activity"/>
    <property type="evidence" value="ECO:0007669"/>
    <property type="project" value="InterPro"/>
</dbReference>
<keyword evidence="2" id="KW-0812">Transmembrane</keyword>
<dbReference type="HOGENOM" id="CLU_043715_3_0_1"/>
<feature type="compositionally biased region" description="Polar residues" evidence="1">
    <location>
        <begin position="212"/>
        <end position="230"/>
    </location>
</feature>
<dbReference type="PANTHER" id="PTHR22751:SF73">
    <property type="entry name" value="G-PROTEIN COUPLED RECEPTORS FAMILY 1 PROFILE DOMAIN-CONTAINING PROTEIN"/>
    <property type="match status" value="1"/>
</dbReference>
<dbReference type="eggNOG" id="ENOG502TH45">
    <property type="taxonomic scope" value="Eukaryota"/>
</dbReference>
<evidence type="ECO:0000256" key="1">
    <source>
        <dbReference type="SAM" id="MobiDB-lite"/>
    </source>
</evidence>
<dbReference type="OrthoDB" id="10393209at2759"/>
<feature type="transmembrane region" description="Helical" evidence="2">
    <location>
        <begin position="21"/>
        <end position="42"/>
    </location>
</feature>
<dbReference type="Pfam" id="PF10324">
    <property type="entry name" value="7TM_GPCR_Srw"/>
    <property type="match status" value="1"/>
</dbReference>
<dbReference type="InParanoid" id="G0N1F4"/>
<evidence type="ECO:0000313" key="4">
    <source>
        <dbReference type="Proteomes" id="UP000008068"/>
    </source>
</evidence>
<dbReference type="Proteomes" id="UP000008068">
    <property type="component" value="Unassembled WGS sequence"/>
</dbReference>
<name>G0N1F4_CAEBE</name>
<dbReference type="Gene3D" id="1.20.1070.10">
    <property type="entry name" value="Rhodopsin 7-helix transmembrane proteins"/>
    <property type="match status" value="1"/>
</dbReference>
<keyword evidence="2" id="KW-1133">Transmembrane helix</keyword>
<dbReference type="SUPFAM" id="SSF81321">
    <property type="entry name" value="Family A G protein-coupled receptor-like"/>
    <property type="match status" value="1"/>
</dbReference>
<keyword evidence="2" id="KW-0472">Membrane</keyword>
<proteinExistence type="predicted"/>
<feature type="transmembrane region" description="Helical" evidence="2">
    <location>
        <begin position="171"/>
        <end position="191"/>
    </location>
</feature>
<dbReference type="AlphaFoldDB" id="G0N1F4"/>
<feature type="transmembrane region" description="Helical" evidence="2">
    <location>
        <begin position="134"/>
        <end position="151"/>
    </location>
</feature>
<dbReference type="InterPro" id="IPR019427">
    <property type="entry name" value="7TM_GPCR_serpentine_rcpt_Srw"/>
</dbReference>
<reference evidence="4" key="1">
    <citation type="submission" date="2011-07" db="EMBL/GenBank/DDBJ databases">
        <authorList>
            <consortium name="Caenorhabditis brenneri Sequencing and Analysis Consortium"/>
            <person name="Wilson R.K."/>
        </authorList>
    </citation>
    <scope>NUCLEOTIDE SEQUENCE [LARGE SCALE GENOMIC DNA]</scope>
    <source>
        <strain evidence="4">PB2801</strain>
    </source>
</reference>
<evidence type="ECO:0008006" key="5">
    <source>
        <dbReference type="Google" id="ProtNLM"/>
    </source>
</evidence>
<evidence type="ECO:0000256" key="2">
    <source>
        <dbReference type="SAM" id="Phobius"/>
    </source>
</evidence>
<feature type="region of interest" description="Disordered" evidence="1">
    <location>
        <begin position="209"/>
        <end position="230"/>
    </location>
</feature>
<dbReference type="PANTHER" id="PTHR22751">
    <property type="entry name" value="G-PROTEIN COUPLED RECEPTOR-RELATED"/>
    <property type="match status" value="1"/>
</dbReference>
<organism evidence="4">
    <name type="scientific">Caenorhabditis brenneri</name>
    <name type="common">Nematode worm</name>
    <dbReference type="NCBI Taxonomy" id="135651"/>
    <lineage>
        <taxon>Eukaryota</taxon>
        <taxon>Metazoa</taxon>
        <taxon>Ecdysozoa</taxon>
        <taxon>Nematoda</taxon>
        <taxon>Chromadorea</taxon>
        <taxon>Rhabditida</taxon>
        <taxon>Rhabditina</taxon>
        <taxon>Rhabditomorpha</taxon>
        <taxon>Rhabditoidea</taxon>
        <taxon>Rhabditidae</taxon>
        <taxon>Peloderinae</taxon>
        <taxon>Caenorhabditis</taxon>
    </lineage>
</organism>
<gene>
    <name evidence="3" type="ORF">CAEBREN_05630</name>
</gene>
<feature type="transmembrane region" description="Helical" evidence="2">
    <location>
        <begin position="89"/>
        <end position="113"/>
    </location>
</feature>
<sequence length="230" mass="25975">MNILMTVEEFVSSKFLTESKFGIILIICTVCLSMPIMIPYFIRYQLVPSDPHYCQFTNGQVALVVKYSIAEFAKNKTVVIGGSARTVHILLTGIFGQLVPSILFPMFASILICELRKPENKQSKMVKTDKISKMVIYMTVTFLVIEFPIGVGKIFNSMQTVSTIPHDSNQIFAYLYVPMTLMHCMICLTMSSQYQRTVRTMLGLEGRKNGHKTTLSSHGQPSTMVTMPRY</sequence>
<protein>
    <recommendedName>
        <fullName evidence="5">G-protein coupled receptors family 1 profile domain-containing protein</fullName>
    </recommendedName>
</protein>